<name>A0A1L7WTF8_9HELO</name>
<dbReference type="InterPro" id="IPR020846">
    <property type="entry name" value="MFS_dom"/>
</dbReference>
<dbReference type="PANTHER" id="PTHR42718:SF9">
    <property type="entry name" value="MAJOR FACILITATOR SUPERFAMILY MULTIDRUG TRANSPORTER MFSC"/>
    <property type="match status" value="1"/>
</dbReference>
<feature type="transmembrane region" description="Helical" evidence="6">
    <location>
        <begin position="418"/>
        <end position="443"/>
    </location>
</feature>
<keyword evidence="4 6" id="KW-1133">Transmembrane helix</keyword>
<proteinExistence type="predicted"/>
<feature type="transmembrane region" description="Helical" evidence="6">
    <location>
        <begin position="325"/>
        <end position="347"/>
    </location>
</feature>
<dbReference type="Gene3D" id="1.20.1720.10">
    <property type="entry name" value="Multidrug resistance protein D"/>
    <property type="match status" value="1"/>
</dbReference>
<protein>
    <submittedName>
        <fullName evidence="8">Related to aminotriazole resistance protein</fullName>
    </submittedName>
</protein>
<dbReference type="InterPro" id="IPR036259">
    <property type="entry name" value="MFS_trans_sf"/>
</dbReference>
<feature type="transmembrane region" description="Helical" evidence="6">
    <location>
        <begin position="286"/>
        <end position="304"/>
    </location>
</feature>
<dbReference type="GO" id="GO:0016020">
    <property type="term" value="C:membrane"/>
    <property type="evidence" value="ECO:0007669"/>
    <property type="project" value="UniProtKB-SubCell"/>
</dbReference>
<sequence>MATEKSRESNTSIAVADASANVPTTLFIPVKSGAEDLPPLSVRDSRGSVLQEPTIRQVAPLVLILTGASFINTTSVQSVVIILPSITRDLNIPETRQEWVVSAYALTSAAFLLLCGKLADVYGKRLLFILGCFWLTATTLGAAFSPNEICMFTMRALQGLGAALTVPTAIGIIGYTIPPGRIKNYSFAFYTGGAPTGQVLGNLLGGIISEWANWKVVFFVIAGAAGFVGFLAIFLVPKEPPSTGSSGDHPRASGIDWPGVSLFTSGCLLLLIALSEGVARSWKTPFVIAILILSILLLALFVYWQHYLESQSREPLMRVSTFKTGRFSAAMVIIFFFSAGFTNFLVYSTYYYQDYQLLSPIETTLRYIPLGVCGILSTMCSGYLMDRVRGNYILIFGLGSALIANVLFAVPIPPSMTYWAYGFPAMCLAAFGADTTYPCLGLFTTQSLPRKDQGVAGAMFQTIAGLGRAMFLPITAAIQAEVQSKYANRKRDASYAYLEGLRSVEWFCVACMAISLLLVVFGLRNIGKIGLLKKLGNVQSAVKEKDEETS</sequence>
<evidence type="ECO:0000313" key="8">
    <source>
        <dbReference type="EMBL" id="CZR56051.1"/>
    </source>
</evidence>
<dbReference type="GO" id="GO:0022857">
    <property type="term" value="F:transmembrane transporter activity"/>
    <property type="evidence" value="ECO:0007669"/>
    <property type="project" value="InterPro"/>
</dbReference>
<keyword evidence="9" id="KW-1185">Reference proteome</keyword>
<evidence type="ECO:0000256" key="4">
    <source>
        <dbReference type="ARBA" id="ARBA00022989"/>
    </source>
</evidence>
<dbReference type="PANTHER" id="PTHR42718">
    <property type="entry name" value="MAJOR FACILITATOR SUPERFAMILY MULTIDRUG TRANSPORTER MFSC"/>
    <property type="match status" value="1"/>
</dbReference>
<keyword evidence="3 6" id="KW-0812">Transmembrane</keyword>
<feature type="transmembrane region" description="Helical" evidence="6">
    <location>
        <begin position="257"/>
        <end position="274"/>
    </location>
</feature>
<feature type="transmembrane region" description="Helical" evidence="6">
    <location>
        <begin position="187"/>
        <end position="208"/>
    </location>
</feature>
<feature type="transmembrane region" description="Helical" evidence="6">
    <location>
        <begin position="126"/>
        <end position="144"/>
    </location>
</feature>
<comment type="subcellular location">
    <subcellularLocation>
        <location evidence="1">Membrane</location>
        <topology evidence="1">Multi-pass membrane protein</topology>
    </subcellularLocation>
</comment>
<feature type="transmembrane region" description="Helical" evidence="6">
    <location>
        <begin position="392"/>
        <end position="412"/>
    </location>
</feature>
<evidence type="ECO:0000256" key="5">
    <source>
        <dbReference type="ARBA" id="ARBA00023136"/>
    </source>
</evidence>
<feature type="transmembrane region" description="Helical" evidence="6">
    <location>
        <begin position="455"/>
        <end position="478"/>
    </location>
</feature>
<dbReference type="SUPFAM" id="SSF103473">
    <property type="entry name" value="MFS general substrate transporter"/>
    <property type="match status" value="1"/>
</dbReference>
<dbReference type="OrthoDB" id="2985014at2759"/>
<keyword evidence="2" id="KW-0813">Transport</keyword>
<dbReference type="Proteomes" id="UP000184330">
    <property type="component" value="Unassembled WGS sequence"/>
</dbReference>
<evidence type="ECO:0000256" key="6">
    <source>
        <dbReference type="SAM" id="Phobius"/>
    </source>
</evidence>
<feature type="domain" description="Major facilitator superfamily (MFS) profile" evidence="7">
    <location>
        <begin position="61"/>
        <end position="527"/>
    </location>
</feature>
<evidence type="ECO:0000256" key="1">
    <source>
        <dbReference type="ARBA" id="ARBA00004141"/>
    </source>
</evidence>
<dbReference type="Gene3D" id="1.20.1250.20">
    <property type="entry name" value="MFS general substrate transporter like domains"/>
    <property type="match status" value="1"/>
</dbReference>
<feature type="transmembrane region" description="Helical" evidence="6">
    <location>
        <begin position="504"/>
        <end position="523"/>
    </location>
</feature>
<dbReference type="PROSITE" id="PS50850">
    <property type="entry name" value="MFS"/>
    <property type="match status" value="1"/>
</dbReference>
<accession>A0A1L7WTF8</accession>
<keyword evidence="5 6" id="KW-0472">Membrane</keyword>
<organism evidence="8 9">
    <name type="scientific">Phialocephala subalpina</name>
    <dbReference type="NCBI Taxonomy" id="576137"/>
    <lineage>
        <taxon>Eukaryota</taxon>
        <taxon>Fungi</taxon>
        <taxon>Dikarya</taxon>
        <taxon>Ascomycota</taxon>
        <taxon>Pezizomycotina</taxon>
        <taxon>Leotiomycetes</taxon>
        <taxon>Helotiales</taxon>
        <taxon>Mollisiaceae</taxon>
        <taxon>Phialocephala</taxon>
        <taxon>Phialocephala fortinii species complex</taxon>
    </lineage>
</organism>
<reference evidence="8 9" key="1">
    <citation type="submission" date="2016-03" db="EMBL/GenBank/DDBJ databases">
        <authorList>
            <person name="Ploux O."/>
        </authorList>
    </citation>
    <scope>NUCLEOTIDE SEQUENCE [LARGE SCALE GENOMIC DNA]</scope>
    <source>
        <strain evidence="8 9">UAMH 11012</strain>
    </source>
</reference>
<feature type="transmembrane region" description="Helical" evidence="6">
    <location>
        <begin position="61"/>
        <end position="87"/>
    </location>
</feature>
<gene>
    <name evidence="8" type="ORF">PAC_05939</name>
</gene>
<dbReference type="AlphaFoldDB" id="A0A1L7WTF8"/>
<evidence type="ECO:0000259" key="7">
    <source>
        <dbReference type="PROSITE" id="PS50850"/>
    </source>
</evidence>
<dbReference type="EMBL" id="FJOG01000007">
    <property type="protein sequence ID" value="CZR56051.1"/>
    <property type="molecule type" value="Genomic_DNA"/>
</dbReference>
<dbReference type="Pfam" id="PF07690">
    <property type="entry name" value="MFS_1"/>
    <property type="match status" value="1"/>
</dbReference>
<feature type="transmembrane region" description="Helical" evidence="6">
    <location>
        <begin position="214"/>
        <end position="236"/>
    </location>
</feature>
<evidence type="ECO:0000313" key="9">
    <source>
        <dbReference type="Proteomes" id="UP000184330"/>
    </source>
</evidence>
<feature type="transmembrane region" description="Helical" evidence="6">
    <location>
        <begin position="156"/>
        <end position="175"/>
    </location>
</feature>
<dbReference type="InterPro" id="IPR011701">
    <property type="entry name" value="MFS"/>
</dbReference>
<evidence type="ECO:0000256" key="3">
    <source>
        <dbReference type="ARBA" id="ARBA00022692"/>
    </source>
</evidence>
<dbReference type="STRING" id="576137.A0A1L7WTF8"/>
<evidence type="ECO:0000256" key="2">
    <source>
        <dbReference type="ARBA" id="ARBA00022448"/>
    </source>
</evidence>